<reference evidence="2" key="1">
    <citation type="journal article" date="2019" name="Int. J. Syst. Evol. Microbiol.">
        <title>The Global Catalogue of Microorganisms (GCM) 10K type strain sequencing project: providing services to taxonomists for standard genome sequencing and annotation.</title>
        <authorList>
            <consortium name="The Broad Institute Genomics Platform"/>
            <consortium name="The Broad Institute Genome Sequencing Center for Infectious Disease"/>
            <person name="Wu L."/>
            <person name="Ma J."/>
        </authorList>
    </citation>
    <scope>NUCLEOTIDE SEQUENCE [LARGE SCALE GENOMIC DNA]</scope>
    <source>
        <strain evidence="2">CCM 8604</strain>
    </source>
</reference>
<evidence type="ECO:0000313" key="2">
    <source>
        <dbReference type="Proteomes" id="UP001597036"/>
    </source>
</evidence>
<keyword evidence="2" id="KW-1185">Reference proteome</keyword>
<gene>
    <name evidence="1" type="ORF">ACFQY8_06655</name>
</gene>
<name>A0ABW2YBC3_9BIFI</name>
<organism evidence="1 2">
    <name type="scientific">Alloscardovia venturai</name>
    <dbReference type="NCBI Taxonomy" id="1769421"/>
    <lineage>
        <taxon>Bacteria</taxon>
        <taxon>Bacillati</taxon>
        <taxon>Actinomycetota</taxon>
        <taxon>Actinomycetes</taxon>
        <taxon>Bifidobacteriales</taxon>
        <taxon>Bifidobacteriaceae</taxon>
        <taxon>Alloscardovia</taxon>
    </lineage>
</organism>
<dbReference type="RefSeq" id="WP_377939109.1">
    <property type="nucleotide sequence ID" value="NZ_JBHTHQ010000021.1"/>
</dbReference>
<accession>A0ABW2YBC3</accession>
<dbReference type="EMBL" id="JBHTHQ010000021">
    <property type="protein sequence ID" value="MFD0705422.1"/>
    <property type="molecule type" value="Genomic_DNA"/>
</dbReference>
<dbReference type="Proteomes" id="UP001597036">
    <property type="component" value="Unassembled WGS sequence"/>
</dbReference>
<comment type="caution">
    <text evidence="1">The sequence shown here is derived from an EMBL/GenBank/DDBJ whole genome shotgun (WGS) entry which is preliminary data.</text>
</comment>
<proteinExistence type="predicted"/>
<protein>
    <submittedName>
        <fullName evidence="1">Uncharacterized protein</fullName>
    </submittedName>
</protein>
<sequence length="66" mass="8090">MRIPQRHQKLMNEWLEDIDNDRETISDEAIIYRGRCAQRIVRSRVNKRTPKTLWDIAMLFFDKKNE</sequence>
<evidence type="ECO:0000313" key="1">
    <source>
        <dbReference type="EMBL" id="MFD0705422.1"/>
    </source>
</evidence>